<dbReference type="PANTHER" id="PTHR34979">
    <property type="entry name" value="INNER MEMBRANE PROTEIN YGAZ"/>
    <property type="match status" value="1"/>
</dbReference>
<protein>
    <submittedName>
        <fullName evidence="9">4-azaleucine resistance transporter AzlC</fullName>
    </submittedName>
</protein>
<proteinExistence type="inferred from homology"/>
<evidence type="ECO:0000256" key="4">
    <source>
        <dbReference type="ARBA" id="ARBA00022475"/>
    </source>
</evidence>
<keyword evidence="4" id="KW-1003">Cell membrane</keyword>
<comment type="caution">
    <text evidence="9">The sequence shown here is derived from an EMBL/GenBank/DDBJ whole genome shotgun (WGS) entry which is preliminary data.</text>
</comment>
<keyword evidence="7 8" id="KW-0472">Membrane</keyword>
<dbReference type="PANTHER" id="PTHR34979:SF1">
    <property type="entry name" value="INNER MEMBRANE PROTEIN YGAZ"/>
    <property type="match status" value="1"/>
</dbReference>
<dbReference type="InterPro" id="IPR011606">
    <property type="entry name" value="Brnchd-chn_aa_trnsp_permease"/>
</dbReference>
<evidence type="ECO:0000256" key="7">
    <source>
        <dbReference type="ARBA" id="ARBA00023136"/>
    </source>
</evidence>
<dbReference type="EMBL" id="JAGGKC010000002">
    <property type="protein sequence ID" value="MBP1917986.1"/>
    <property type="molecule type" value="Genomic_DNA"/>
</dbReference>
<feature type="transmembrane region" description="Helical" evidence="8">
    <location>
        <begin position="162"/>
        <end position="179"/>
    </location>
</feature>
<feature type="transmembrane region" description="Helical" evidence="8">
    <location>
        <begin position="66"/>
        <end position="86"/>
    </location>
</feature>
<gene>
    <name evidence="9" type="ORF">J2Z34_000457</name>
</gene>
<reference evidence="9 10" key="1">
    <citation type="submission" date="2021-03" db="EMBL/GenBank/DDBJ databases">
        <title>Genomic Encyclopedia of Type Strains, Phase IV (KMG-IV): sequencing the most valuable type-strain genomes for metagenomic binning, comparative biology and taxonomic classification.</title>
        <authorList>
            <person name="Goeker M."/>
        </authorList>
    </citation>
    <scope>NUCLEOTIDE SEQUENCE [LARGE SCALE GENOMIC DNA]</scope>
    <source>
        <strain evidence="9 10">DSM 6139</strain>
    </source>
</reference>
<evidence type="ECO:0000256" key="2">
    <source>
        <dbReference type="ARBA" id="ARBA00010735"/>
    </source>
</evidence>
<comment type="similarity">
    <text evidence="2">Belongs to the AzlC family.</text>
</comment>
<keyword evidence="3" id="KW-0813">Transport</keyword>
<feature type="transmembrane region" description="Helical" evidence="8">
    <location>
        <begin position="12"/>
        <end position="30"/>
    </location>
</feature>
<comment type="subcellular location">
    <subcellularLocation>
        <location evidence="1">Cell membrane</location>
        <topology evidence="1">Multi-pass membrane protein</topology>
    </subcellularLocation>
</comment>
<sequence>MDKTLKYSFLQSVPVLLGYVFLGMAFGILLQQAGYGVIWAFFISLTVYAGSMQFVLVSFLREGTPLGVVAAMTLLINSRHLFYGISFVDKFKRMGRKYFYMIFSLTDETYSLLCALDVPEGVDEKKASFLISAMNQSYWITGSVIGAIAGQLIPFDFTGIDFSMTALFTVIFIEQWMGYKSHFPAIAGILSSVFFLVVLGPDRFILPSLIATVFILMAGKKKVMHAMEGGKR</sequence>
<keyword evidence="10" id="KW-1185">Reference proteome</keyword>
<evidence type="ECO:0000256" key="3">
    <source>
        <dbReference type="ARBA" id="ARBA00022448"/>
    </source>
</evidence>
<organism evidence="9 10">
    <name type="scientific">Youngiibacter multivorans</name>
    <dbReference type="NCBI Taxonomy" id="937251"/>
    <lineage>
        <taxon>Bacteria</taxon>
        <taxon>Bacillati</taxon>
        <taxon>Bacillota</taxon>
        <taxon>Clostridia</taxon>
        <taxon>Eubacteriales</taxon>
        <taxon>Clostridiaceae</taxon>
        <taxon>Youngiibacter</taxon>
    </lineage>
</organism>
<evidence type="ECO:0000256" key="5">
    <source>
        <dbReference type="ARBA" id="ARBA00022692"/>
    </source>
</evidence>
<evidence type="ECO:0000256" key="8">
    <source>
        <dbReference type="SAM" id="Phobius"/>
    </source>
</evidence>
<evidence type="ECO:0000256" key="1">
    <source>
        <dbReference type="ARBA" id="ARBA00004651"/>
    </source>
</evidence>
<keyword evidence="6 8" id="KW-1133">Transmembrane helix</keyword>
<dbReference type="RefSeq" id="WP_245250471.1">
    <property type="nucleotide sequence ID" value="NZ_JAGGKC010000002.1"/>
</dbReference>
<dbReference type="Pfam" id="PF03591">
    <property type="entry name" value="AzlC"/>
    <property type="match status" value="1"/>
</dbReference>
<evidence type="ECO:0000313" key="10">
    <source>
        <dbReference type="Proteomes" id="UP001519271"/>
    </source>
</evidence>
<accession>A0ABS4G0C5</accession>
<feature type="transmembrane region" description="Helical" evidence="8">
    <location>
        <begin position="185"/>
        <end position="218"/>
    </location>
</feature>
<feature type="transmembrane region" description="Helical" evidence="8">
    <location>
        <begin position="37"/>
        <end position="60"/>
    </location>
</feature>
<evidence type="ECO:0000313" key="9">
    <source>
        <dbReference type="EMBL" id="MBP1917986.1"/>
    </source>
</evidence>
<dbReference type="Proteomes" id="UP001519271">
    <property type="component" value="Unassembled WGS sequence"/>
</dbReference>
<keyword evidence="5 8" id="KW-0812">Transmembrane</keyword>
<name>A0ABS4G0C5_9CLOT</name>
<evidence type="ECO:0000256" key="6">
    <source>
        <dbReference type="ARBA" id="ARBA00022989"/>
    </source>
</evidence>